<keyword evidence="5" id="KW-0175">Coiled coil</keyword>
<evidence type="ECO:0000256" key="5">
    <source>
        <dbReference type="SAM" id="Coils"/>
    </source>
</evidence>
<dbReference type="SMART" id="SM00283">
    <property type="entry name" value="MA"/>
    <property type="match status" value="1"/>
</dbReference>
<dbReference type="GO" id="GO:0007165">
    <property type="term" value="P:signal transduction"/>
    <property type="evidence" value="ECO:0007669"/>
    <property type="project" value="UniProtKB-KW"/>
</dbReference>
<evidence type="ECO:0000313" key="8">
    <source>
        <dbReference type="EMBL" id="RQW62736.1"/>
    </source>
</evidence>
<evidence type="ECO:0000256" key="2">
    <source>
        <dbReference type="ARBA" id="ARBA00023224"/>
    </source>
</evidence>
<proteinExistence type="inferred from homology"/>
<protein>
    <submittedName>
        <fullName evidence="8">Methyl-accepting chemotaxis protein</fullName>
    </submittedName>
</protein>
<feature type="transmembrane region" description="Helical" evidence="6">
    <location>
        <begin position="267"/>
        <end position="290"/>
    </location>
</feature>
<organism evidence="8 9">
    <name type="scientific">Vibrio viridaestus</name>
    <dbReference type="NCBI Taxonomy" id="2487322"/>
    <lineage>
        <taxon>Bacteria</taxon>
        <taxon>Pseudomonadati</taxon>
        <taxon>Pseudomonadota</taxon>
        <taxon>Gammaproteobacteria</taxon>
        <taxon>Vibrionales</taxon>
        <taxon>Vibrionaceae</taxon>
        <taxon>Vibrio</taxon>
    </lineage>
</organism>
<evidence type="ECO:0000256" key="4">
    <source>
        <dbReference type="PROSITE-ProRule" id="PRU00284"/>
    </source>
</evidence>
<evidence type="ECO:0000313" key="9">
    <source>
        <dbReference type="Proteomes" id="UP000281112"/>
    </source>
</evidence>
<sequence>MIKRINLFFLAILAVLIVLSGFGVYQYLAGWRTDNVKESDAVIVNTISQAYTTVLGSLGAQSQALADSVSFNPNENFDQDKVLSMLRNIQKTNPAFQDVYITNDKGELYGTLNGGGWLANFSARELKREWFVSVMDHDVPFNVSTPYKSRAGYLVITISSAIIQNNKKVGVFGINVALSDVMPEFGLSYAIADKEGQVLLSDGLAKDWLYKDIYEVRPVYKEAGEEPLQYQAPSEKWFSVSKHTLSDGNIVFTILDLDRAVTTANHLITLMISALVIIGVILAICVYIILKRELRYLPNVVNVLGDMAQGKFNSFDIPSANNELDIITSSLTKLQTSVAGVVNASDSVLSQLSVNQTQISEVIKTNYKNAQNELAEIEQVATAATELSATAGDVAQNAQEAESSTTISMEVIESSTQTLRRSEEISARVSESMGKSAELVNELRLHAESISSVVEVINNISEQTNLLALNAAIEAARAGEQGRGFAVVADEVRALAAKTQQSTVNIQNIIVQLQEQSQKADDYMTHNSELVGESHQITQEIAEAFSLIRDKVSLLSEVNSMVATASEEQSSVTQDISQRLEQINTIVQNNLENTEQTSTANDDISGLVITLKKELSFFKSSI</sequence>
<keyword evidence="6" id="KW-0812">Transmembrane</keyword>
<dbReference type="Gene3D" id="1.10.287.950">
    <property type="entry name" value="Methyl-accepting chemotaxis protein"/>
    <property type="match status" value="1"/>
</dbReference>
<accession>A0A3N9U3Y3</accession>
<dbReference type="FunFam" id="1.10.287.950:FF:000001">
    <property type="entry name" value="Methyl-accepting chemotaxis sensory transducer"/>
    <property type="match status" value="1"/>
</dbReference>
<dbReference type="CDD" id="cd11386">
    <property type="entry name" value="MCP_signal"/>
    <property type="match status" value="1"/>
</dbReference>
<evidence type="ECO:0000256" key="1">
    <source>
        <dbReference type="ARBA" id="ARBA00004370"/>
    </source>
</evidence>
<reference evidence="8 9" key="1">
    <citation type="submission" date="2018-11" db="EMBL/GenBank/DDBJ databases">
        <title>Vibrio LJC006 sp. nov., isolated from seawater during the bloom of the enteromorpha.</title>
        <authorList>
            <person name="Liang J."/>
        </authorList>
    </citation>
    <scope>NUCLEOTIDE SEQUENCE [LARGE SCALE GENOMIC DNA]</scope>
    <source>
        <strain evidence="8 9">LJC006</strain>
    </source>
</reference>
<comment type="caution">
    <text evidence="8">The sequence shown here is derived from an EMBL/GenBank/DDBJ whole genome shotgun (WGS) entry which is preliminary data.</text>
</comment>
<dbReference type="PROSITE" id="PS50111">
    <property type="entry name" value="CHEMOTAXIS_TRANSDUC_2"/>
    <property type="match status" value="1"/>
</dbReference>
<name>A0A3N9U3Y3_9VIBR</name>
<gene>
    <name evidence="8" type="ORF">EES38_13500</name>
</gene>
<keyword evidence="6" id="KW-1133">Transmembrane helix</keyword>
<dbReference type="OrthoDB" id="2489132at2"/>
<dbReference type="GO" id="GO:0016020">
    <property type="term" value="C:membrane"/>
    <property type="evidence" value="ECO:0007669"/>
    <property type="project" value="UniProtKB-SubCell"/>
</dbReference>
<dbReference type="PANTHER" id="PTHR32089">
    <property type="entry name" value="METHYL-ACCEPTING CHEMOTAXIS PROTEIN MCPB"/>
    <property type="match status" value="1"/>
</dbReference>
<dbReference type="EMBL" id="RJVQ01000005">
    <property type="protein sequence ID" value="RQW62736.1"/>
    <property type="molecule type" value="Genomic_DNA"/>
</dbReference>
<comment type="subcellular location">
    <subcellularLocation>
        <location evidence="1">Membrane</location>
    </subcellularLocation>
</comment>
<dbReference type="Gene3D" id="3.30.450.20">
    <property type="entry name" value="PAS domain"/>
    <property type="match status" value="1"/>
</dbReference>
<dbReference type="InterPro" id="IPR004089">
    <property type="entry name" value="MCPsignal_dom"/>
</dbReference>
<dbReference type="Pfam" id="PF00015">
    <property type="entry name" value="MCPsignal"/>
    <property type="match status" value="1"/>
</dbReference>
<dbReference type="SUPFAM" id="SSF58104">
    <property type="entry name" value="Methyl-accepting chemotaxis protein (MCP) signaling domain"/>
    <property type="match status" value="1"/>
</dbReference>
<dbReference type="PANTHER" id="PTHR32089:SF33">
    <property type="entry name" value="TOXIN COREGULATED PILUS BIOSYNTHESIS PROTEIN I"/>
    <property type="match status" value="1"/>
</dbReference>
<dbReference type="Proteomes" id="UP000281112">
    <property type="component" value="Unassembled WGS sequence"/>
</dbReference>
<dbReference type="RefSeq" id="WP_124937729.1">
    <property type="nucleotide sequence ID" value="NZ_RJVQ01000005.1"/>
</dbReference>
<feature type="domain" description="Methyl-accepting transducer" evidence="7">
    <location>
        <begin position="348"/>
        <end position="584"/>
    </location>
</feature>
<evidence type="ECO:0000256" key="6">
    <source>
        <dbReference type="SAM" id="Phobius"/>
    </source>
</evidence>
<feature type="coiled-coil region" evidence="5">
    <location>
        <begin position="360"/>
        <end position="387"/>
    </location>
</feature>
<keyword evidence="9" id="KW-1185">Reference proteome</keyword>
<keyword evidence="6" id="KW-0472">Membrane</keyword>
<comment type="similarity">
    <text evidence="3">Belongs to the methyl-accepting chemotaxis (MCP) protein family.</text>
</comment>
<dbReference type="GO" id="GO:0006935">
    <property type="term" value="P:chemotaxis"/>
    <property type="evidence" value="ECO:0007669"/>
    <property type="project" value="UniProtKB-ARBA"/>
</dbReference>
<dbReference type="AlphaFoldDB" id="A0A3N9U3Y3"/>
<evidence type="ECO:0000259" key="7">
    <source>
        <dbReference type="PROSITE" id="PS50111"/>
    </source>
</evidence>
<evidence type="ECO:0000256" key="3">
    <source>
        <dbReference type="ARBA" id="ARBA00029447"/>
    </source>
</evidence>
<keyword evidence="2 4" id="KW-0807">Transducer</keyword>
<dbReference type="CDD" id="cd12913">
    <property type="entry name" value="PDC1_MCP_like"/>
    <property type="match status" value="1"/>
</dbReference>